<evidence type="ECO:0000313" key="2">
    <source>
        <dbReference type="Proteomes" id="UP000824469"/>
    </source>
</evidence>
<feature type="non-terminal residue" evidence="1">
    <location>
        <position position="1"/>
    </location>
</feature>
<name>A0AA38LPX8_TAXCH</name>
<dbReference type="EMBL" id="JAHRHJ020000001">
    <property type="protein sequence ID" value="KAH9329227.1"/>
    <property type="molecule type" value="Genomic_DNA"/>
</dbReference>
<dbReference type="Proteomes" id="UP000824469">
    <property type="component" value="Unassembled WGS sequence"/>
</dbReference>
<organism evidence="1 2">
    <name type="scientific">Taxus chinensis</name>
    <name type="common">Chinese yew</name>
    <name type="synonym">Taxus wallichiana var. chinensis</name>
    <dbReference type="NCBI Taxonomy" id="29808"/>
    <lineage>
        <taxon>Eukaryota</taxon>
        <taxon>Viridiplantae</taxon>
        <taxon>Streptophyta</taxon>
        <taxon>Embryophyta</taxon>
        <taxon>Tracheophyta</taxon>
        <taxon>Spermatophyta</taxon>
        <taxon>Pinopsida</taxon>
        <taxon>Pinidae</taxon>
        <taxon>Conifers II</taxon>
        <taxon>Cupressales</taxon>
        <taxon>Taxaceae</taxon>
        <taxon>Taxus</taxon>
    </lineage>
</organism>
<accession>A0AA38LPX8</accession>
<sequence>KGIAGPSKSTKGSLGRDIAMNTVQEMNDTLFHKYSLEDVHFSFLGLVNDLKLKQLLNVGRLLDKGTRIMAKEALKFWQSTLIKGVQDPRLFRWIYANLLQAQLSARLGDTADVEEVVRVMGDLGQSTARLDTLKVAQIIGVQTILLGASNSFAINEDIDQLGLNIGLGLEYGRLQRIKWKVSL</sequence>
<gene>
    <name evidence="1" type="ORF">KI387_001335</name>
</gene>
<proteinExistence type="predicted"/>
<evidence type="ECO:0000313" key="1">
    <source>
        <dbReference type="EMBL" id="KAH9329227.1"/>
    </source>
</evidence>
<protein>
    <submittedName>
        <fullName evidence="1">Uncharacterized protein</fullName>
    </submittedName>
</protein>
<keyword evidence="2" id="KW-1185">Reference proteome</keyword>
<dbReference type="AlphaFoldDB" id="A0AA38LPX8"/>
<comment type="caution">
    <text evidence="1">The sequence shown here is derived from an EMBL/GenBank/DDBJ whole genome shotgun (WGS) entry which is preliminary data.</text>
</comment>
<reference evidence="1 2" key="1">
    <citation type="journal article" date="2021" name="Nat. Plants">
        <title>The Taxus genome provides insights into paclitaxel biosynthesis.</title>
        <authorList>
            <person name="Xiong X."/>
            <person name="Gou J."/>
            <person name="Liao Q."/>
            <person name="Li Y."/>
            <person name="Zhou Q."/>
            <person name="Bi G."/>
            <person name="Li C."/>
            <person name="Du R."/>
            <person name="Wang X."/>
            <person name="Sun T."/>
            <person name="Guo L."/>
            <person name="Liang H."/>
            <person name="Lu P."/>
            <person name="Wu Y."/>
            <person name="Zhang Z."/>
            <person name="Ro D.K."/>
            <person name="Shang Y."/>
            <person name="Huang S."/>
            <person name="Yan J."/>
        </authorList>
    </citation>
    <scope>NUCLEOTIDE SEQUENCE [LARGE SCALE GENOMIC DNA]</scope>
    <source>
        <strain evidence="1">Ta-2019</strain>
    </source>
</reference>